<name>A0A165MYT2_9APHY</name>
<evidence type="ECO:0000256" key="2">
    <source>
        <dbReference type="ARBA" id="ARBA00023002"/>
    </source>
</evidence>
<dbReference type="GO" id="GO:0016491">
    <property type="term" value="F:oxidoreductase activity"/>
    <property type="evidence" value="ECO:0007669"/>
    <property type="project" value="UniProtKB-KW"/>
</dbReference>
<evidence type="ECO:0000256" key="3">
    <source>
        <dbReference type="RuleBase" id="RU000363"/>
    </source>
</evidence>
<dbReference type="CDD" id="cd05374">
    <property type="entry name" value="17beta-HSD-like_SDR_c"/>
    <property type="match status" value="1"/>
</dbReference>
<proteinExistence type="inferred from homology"/>
<evidence type="ECO:0000256" key="1">
    <source>
        <dbReference type="ARBA" id="ARBA00006484"/>
    </source>
</evidence>
<reference evidence="4 5" key="1">
    <citation type="journal article" date="2016" name="Mol. Biol. Evol.">
        <title>Comparative Genomics of Early-Diverging Mushroom-Forming Fungi Provides Insights into the Origins of Lignocellulose Decay Capabilities.</title>
        <authorList>
            <person name="Nagy L.G."/>
            <person name="Riley R."/>
            <person name="Tritt A."/>
            <person name="Adam C."/>
            <person name="Daum C."/>
            <person name="Floudas D."/>
            <person name="Sun H."/>
            <person name="Yadav J.S."/>
            <person name="Pangilinan J."/>
            <person name="Larsson K.H."/>
            <person name="Matsuura K."/>
            <person name="Barry K."/>
            <person name="Labutti K."/>
            <person name="Kuo R."/>
            <person name="Ohm R.A."/>
            <person name="Bhattacharya S.S."/>
            <person name="Shirouzu T."/>
            <person name="Yoshinaga Y."/>
            <person name="Martin F.M."/>
            <person name="Grigoriev I.V."/>
            <person name="Hibbett D.S."/>
        </authorList>
    </citation>
    <scope>NUCLEOTIDE SEQUENCE [LARGE SCALE GENOMIC DNA]</scope>
    <source>
        <strain evidence="4 5">L-15889</strain>
    </source>
</reference>
<dbReference type="SUPFAM" id="SSF51735">
    <property type="entry name" value="NAD(P)-binding Rossmann-fold domains"/>
    <property type="match status" value="1"/>
</dbReference>
<protein>
    <submittedName>
        <fullName evidence="4">NAD(P)-binding protein</fullName>
    </submittedName>
</protein>
<comment type="similarity">
    <text evidence="1 3">Belongs to the short-chain dehydrogenases/reductases (SDR) family.</text>
</comment>
<keyword evidence="2" id="KW-0560">Oxidoreductase</keyword>
<dbReference type="PRINTS" id="PR00080">
    <property type="entry name" value="SDRFAMILY"/>
</dbReference>
<dbReference type="OrthoDB" id="1274115at2759"/>
<accession>A0A165MYT2</accession>
<keyword evidence="5" id="KW-1185">Reference proteome</keyword>
<dbReference type="InterPro" id="IPR051911">
    <property type="entry name" value="SDR_oxidoreductase"/>
</dbReference>
<dbReference type="InterPro" id="IPR036291">
    <property type="entry name" value="NAD(P)-bd_dom_sf"/>
</dbReference>
<dbReference type="PANTHER" id="PTHR43976">
    <property type="entry name" value="SHORT CHAIN DEHYDROGENASE"/>
    <property type="match status" value="1"/>
</dbReference>
<dbReference type="Gene3D" id="3.40.50.720">
    <property type="entry name" value="NAD(P)-binding Rossmann-like Domain"/>
    <property type="match status" value="1"/>
</dbReference>
<gene>
    <name evidence="4" type="ORF">DAEQUDRAFT_768113</name>
</gene>
<dbReference type="PRINTS" id="PR00081">
    <property type="entry name" value="GDHRDH"/>
</dbReference>
<dbReference type="InterPro" id="IPR002347">
    <property type="entry name" value="SDR_fam"/>
</dbReference>
<organism evidence="4 5">
    <name type="scientific">Daedalea quercina L-15889</name>
    <dbReference type="NCBI Taxonomy" id="1314783"/>
    <lineage>
        <taxon>Eukaryota</taxon>
        <taxon>Fungi</taxon>
        <taxon>Dikarya</taxon>
        <taxon>Basidiomycota</taxon>
        <taxon>Agaricomycotina</taxon>
        <taxon>Agaricomycetes</taxon>
        <taxon>Polyporales</taxon>
        <taxon>Fomitopsis</taxon>
    </lineage>
</organism>
<dbReference type="AlphaFoldDB" id="A0A165MYT2"/>
<sequence>MIKPTNQKVWFITGTSTGFGRYLVISALTRGDRVIATVRRLEDFTVKNVDKSRLHVITLDVTESEDNIRAKVDAAVGIWGRIDVLVNNAGYGVKTVIEEGGSKVAMQQFQTNFFGLINVTNAVLPHMRERRSGTLVFMGSRLVWQAHGPTEAYYMASKAAVHAVSESYRAELADFGIRVLLVAPGGFRTNINKEITYEVDRYIPSYEPLKNNVIKKLGGWFANAKGDPAKGMELVVDVVRGEGKAAGREFPSTLLLGTAAYVHAQLHCERLSKTMAEWRDVARDLDFDEDEGYACESP</sequence>
<evidence type="ECO:0000313" key="5">
    <source>
        <dbReference type="Proteomes" id="UP000076727"/>
    </source>
</evidence>
<evidence type="ECO:0000313" key="4">
    <source>
        <dbReference type="EMBL" id="KZT66292.1"/>
    </source>
</evidence>
<dbReference type="Proteomes" id="UP000076727">
    <property type="component" value="Unassembled WGS sequence"/>
</dbReference>
<dbReference type="PANTHER" id="PTHR43976:SF16">
    <property type="entry name" value="SHORT-CHAIN DEHYDROGENASE_REDUCTASE FAMILY PROTEIN"/>
    <property type="match status" value="1"/>
</dbReference>
<dbReference type="STRING" id="1314783.A0A165MYT2"/>
<dbReference type="EMBL" id="KV429091">
    <property type="protein sequence ID" value="KZT66292.1"/>
    <property type="molecule type" value="Genomic_DNA"/>
</dbReference>
<dbReference type="Pfam" id="PF00106">
    <property type="entry name" value="adh_short"/>
    <property type="match status" value="1"/>
</dbReference>